<dbReference type="AlphaFoldDB" id="A0AAQ3MQN7"/>
<dbReference type="EMBL" id="CP144691">
    <property type="protein sequence ID" value="WVY95345.1"/>
    <property type="molecule type" value="Genomic_DNA"/>
</dbReference>
<evidence type="ECO:0000313" key="3">
    <source>
        <dbReference type="Proteomes" id="UP001374535"/>
    </source>
</evidence>
<gene>
    <name evidence="2" type="ORF">V8G54_034433</name>
</gene>
<proteinExistence type="predicted"/>
<organism evidence="2 3">
    <name type="scientific">Vigna mungo</name>
    <name type="common">Black gram</name>
    <name type="synonym">Phaseolus mungo</name>
    <dbReference type="NCBI Taxonomy" id="3915"/>
    <lineage>
        <taxon>Eukaryota</taxon>
        <taxon>Viridiplantae</taxon>
        <taxon>Streptophyta</taxon>
        <taxon>Embryophyta</taxon>
        <taxon>Tracheophyta</taxon>
        <taxon>Spermatophyta</taxon>
        <taxon>Magnoliopsida</taxon>
        <taxon>eudicotyledons</taxon>
        <taxon>Gunneridae</taxon>
        <taxon>Pentapetalae</taxon>
        <taxon>rosids</taxon>
        <taxon>fabids</taxon>
        <taxon>Fabales</taxon>
        <taxon>Fabaceae</taxon>
        <taxon>Papilionoideae</taxon>
        <taxon>50 kb inversion clade</taxon>
        <taxon>NPAAA clade</taxon>
        <taxon>indigoferoid/millettioid clade</taxon>
        <taxon>Phaseoleae</taxon>
        <taxon>Vigna</taxon>
    </lineage>
</organism>
<dbReference type="InterPro" id="IPR005162">
    <property type="entry name" value="Retrotrans_gag_dom"/>
</dbReference>
<sequence length="114" mass="13368">MQQIAQVLEAQQAEQAPRPRVSVNDFLHHSPPKFNGKETPDEGDDWISNLEKIFEAIECTEEQKLVFATYMLAGEAEYWWRGMRRGMDAREEVATWVDFRARFLERYFPASAKQ</sequence>
<name>A0AAQ3MQN7_VIGMU</name>
<dbReference type="Pfam" id="PF03732">
    <property type="entry name" value="Retrotrans_gag"/>
    <property type="match status" value="1"/>
</dbReference>
<dbReference type="Proteomes" id="UP001374535">
    <property type="component" value="Chromosome 10"/>
</dbReference>
<evidence type="ECO:0000259" key="1">
    <source>
        <dbReference type="Pfam" id="PF03732"/>
    </source>
</evidence>
<keyword evidence="3" id="KW-1185">Reference proteome</keyword>
<accession>A0AAQ3MQN7</accession>
<reference evidence="2 3" key="1">
    <citation type="journal article" date="2023" name="Life. Sci Alliance">
        <title>Evolutionary insights into 3D genome organization and epigenetic landscape of Vigna mungo.</title>
        <authorList>
            <person name="Junaid A."/>
            <person name="Singh B."/>
            <person name="Bhatia S."/>
        </authorList>
    </citation>
    <scope>NUCLEOTIDE SEQUENCE [LARGE SCALE GENOMIC DNA]</scope>
    <source>
        <strain evidence="2">Urdbean</strain>
    </source>
</reference>
<evidence type="ECO:0000313" key="2">
    <source>
        <dbReference type="EMBL" id="WVY95345.1"/>
    </source>
</evidence>
<feature type="domain" description="Retrotransposon gag" evidence="1">
    <location>
        <begin position="67"/>
        <end position="112"/>
    </location>
</feature>
<protein>
    <recommendedName>
        <fullName evidence="1">Retrotransposon gag domain-containing protein</fullName>
    </recommendedName>
</protein>